<accession>A0A0N0UGN3</accession>
<dbReference type="AlphaFoldDB" id="A0A0N0UGN3"/>
<proteinExistence type="predicted"/>
<keyword evidence="2" id="KW-0812">Transmembrane</keyword>
<reference evidence="3 4" key="1">
    <citation type="submission" date="2015-08" db="EMBL/GenBank/DDBJ databases">
        <title>Draft genome sequence of cellulolytic and xylanolytic Paenibacillus sp. A59, isolated from a decaying forest soil from Patagonia, Argentina.</title>
        <authorList>
            <person name="Ghio S."/>
            <person name="Caceres A.M."/>
            <person name="Talia P."/>
            <person name="Grasso D."/>
            <person name="Campos E."/>
        </authorList>
    </citation>
    <scope>NUCLEOTIDE SEQUENCE [LARGE SCALE GENOMIC DNA]</scope>
    <source>
        <strain evidence="3 4">A59</strain>
    </source>
</reference>
<dbReference type="Pfam" id="PF11085">
    <property type="entry name" value="YqhR"/>
    <property type="match status" value="1"/>
</dbReference>
<name>A0A0N0UGN3_9BACL</name>
<sequence length="192" mass="22360">MAEYTGERTSDKENQRADKGEQKDRGRRPTQRQDQAHYFTKPLPFAVELGFFAGFIWGGLHWLFYLLHFTIVPLGFLAEPFFKHNFIYTAAGHLTGWLFFIVFSLIASLIYTFTLKKLKGPIPGMVYGIVWWLIIFVLVGPKLDMVKPLNRLTWDSIITEFCFFLLWGLFIGYTVTMEFTDERKREPEQAGA</sequence>
<dbReference type="InterPro" id="IPR024563">
    <property type="entry name" value="YqhR"/>
</dbReference>
<organism evidence="3 4">
    <name type="scientific">Paenibacillus xylanivorans</name>
    <dbReference type="NCBI Taxonomy" id="1705561"/>
    <lineage>
        <taxon>Bacteria</taxon>
        <taxon>Bacillati</taxon>
        <taxon>Bacillota</taxon>
        <taxon>Bacilli</taxon>
        <taxon>Bacillales</taxon>
        <taxon>Paenibacillaceae</taxon>
        <taxon>Paenibacillus</taxon>
    </lineage>
</organism>
<keyword evidence="2" id="KW-1133">Transmembrane helix</keyword>
<feature type="transmembrane region" description="Helical" evidence="2">
    <location>
        <begin position="152"/>
        <end position="175"/>
    </location>
</feature>
<evidence type="ECO:0000256" key="1">
    <source>
        <dbReference type="SAM" id="MobiDB-lite"/>
    </source>
</evidence>
<evidence type="ECO:0000313" key="4">
    <source>
        <dbReference type="Proteomes" id="UP000037688"/>
    </source>
</evidence>
<feature type="compositionally biased region" description="Basic and acidic residues" evidence="1">
    <location>
        <begin position="1"/>
        <end position="24"/>
    </location>
</feature>
<keyword evidence="2" id="KW-0472">Membrane</keyword>
<feature type="region of interest" description="Disordered" evidence="1">
    <location>
        <begin position="1"/>
        <end position="33"/>
    </location>
</feature>
<dbReference type="EMBL" id="LITU01000083">
    <property type="protein sequence ID" value="KOY12784.1"/>
    <property type="molecule type" value="Genomic_DNA"/>
</dbReference>
<evidence type="ECO:0000313" key="3">
    <source>
        <dbReference type="EMBL" id="KOY12784.1"/>
    </source>
</evidence>
<comment type="caution">
    <text evidence="3">The sequence shown here is derived from an EMBL/GenBank/DDBJ whole genome shotgun (WGS) entry which is preliminary data.</text>
</comment>
<feature type="transmembrane region" description="Helical" evidence="2">
    <location>
        <begin position="120"/>
        <end position="140"/>
    </location>
</feature>
<evidence type="ECO:0000256" key="2">
    <source>
        <dbReference type="SAM" id="Phobius"/>
    </source>
</evidence>
<dbReference type="Proteomes" id="UP000037688">
    <property type="component" value="Unassembled WGS sequence"/>
</dbReference>
<dbReference type="RefSeq" id="WP_053784399.1">
    <property type="nucleotide sequence ID" value="NZ_LITU01000083.1"/>
</dbReference>
<dbReference type="OrthoDB" id="2691442at2"/>
<dbReference type="PATRIC" id="fig|1705561.3.peg.6529"/>
<feature type="transmembrane region" description="Helical" evidence="2">
    <location>
        <begin position="94"/>
        <end position="114"/>
    </location>
</feature>
<gene>
    <name evidence="3" type="ORF">AMS66_30840</name>
</gene>
<protein>
    <submittedName>
        <fullName evidence="3">Uncharacterized protein</fullName>
    </submittedName>
</protein>
<keyword evidence="4" id="KW-1185">Reference proteome</keyword>